<feature type="region of interest" description="Disordered" evidence="1">
    <location>
        <begin position="248"/>
        <end position="289"/>
    </location>
</feature>
<protein>
    <submittedName>
        <fullName evidence="2">Uncharacterized protein</fullName>
    </submittedName>
</protein>
<evidence type="ECO:0000313" key="3">
    <source>
        <dbReference type="Proteomes" id="UP000466442"/>
    </source>
</evidence>
<dbReference type="OrthoDB" id="6740508at2759"/>
<feature type="region of interest" description="Disordered" evidence="1">
    <location>
        <begin position="157"/>
        <end position="186"/>
    </location>
</feature>
<feature type="compositionally biased region" description="Basic and acidic residues" evidence="1">
    <location>
        <begin position="161"/>
        <end position="176"/>
    </location>
</feature>
<dbReference type="EMBL" id="WIXP02000007">
    <property type="protein sequence ID" value="KAF6208300.1"/>
    <property type="molecule type" value="Genomic_DNA"/>
</dbReference>
<gene>
    <name evidence="2" type="ORF">GE061_016754</name>
</gene>
<sequence>MVIPHGPDEDVHSGTFGPANLDHNKYECYLSPYGNQVLSGKDDRSVYQLISADEKECITVLMTANAPNAIEIHDDDNDCDDLANPDELDNARAYEIPDYTDPLYKKTALSGTICASQKHNPPDVLQAKLKKGEIIQRWTPEGIKVTKWRDKRPVLTISSKRSGDLEETTNRRDRQHPAPLPPIPPEEKIINAAHIPALQEEKGDGQRRARKRCRICYLDGRNLLTYSYCPGVPSNEDDILDYIFRNPDPSCKEDAKSEEAVLEEDREDAVGQGQDDAGYSSGESKGNFA</sequence>
<evidence type="ECO:0000313" key="2">
    <source>
        <dbReference type="EMBL" id="KAF6208300.1"/>
    </source>
</evidence>
<accession>A0A8S9XGY2</accession>
<keyword evidence="3" id="KW-1185">Reference proteome</keyword>
<name>A0A8S9XGY2_APOLU</name>
<organism evidence="2 3">
    <name type="scientific">Apolygus lucorum</name>
    <name type="common">Small green plant bug</name>
    <name type="synonym">Lygocoris lucorum</name>
    <dbReference type="NCBI Taxonomy" id="248454"/>
    <lineage>
        <taxon>Eukaryota</taxon>
        <taxon>Metazoa</taxon>
        <taxon>Ecdysozoa</taxon>
        <taxon>Arthropoda</taxon>
        <taxon>Hexapoda</taxon>
        <taxon>Insecta</taxon>
        <taxon>Pterygota</taxon>
        <taxon>Neoptera</taxon>
        <taxon>Paraneoptera</taxon>
        <taxon>Hemiptera</taxon>
        <taxon>Heteroptera</taxon>
        <taxon>Panheteroptera</taxon>
        <taxon>Cimicomorpha</taxon>
        <taxon>Miridae</taxon>
        <taxon>Mirini</taxon>
        <taxon>Apolygus</taxon>
    </lineage>
</organism>
<evidence type="ECO:0000256" key="1">
    <source>
        <dbReference type="SAM" id="MobiDB-lite"/>
    </source>
</evidence>
<comment type="caution">
    <text evidence="2">The sequence shown here is derived from an EMBL/GenBank/DDBJ whole genome shotgun (WGS) entry which is preliminary data.</text>
</comment>
<feature type="compositionally biased region" description="Basic and acidic residues" evidence="1">
    <location>
        <begin position="250"/>
        <end position="259"/>
    </location>
</feature>
<dbReference type="Proteomes" id="UP000466442">
    <property type="component" value="Unassembled WGS sequence"/>
</dbReference>
<proteinExistence type="predicted"/>
<reference evidence="2" key="1">
    <citation type="journal article" date="2021" name="Mol. Ecol. Resour.">
        <title>Apolygus lucorum genome provides insights into omnivorousness and mesophyll feeding.</title>
        <authorList>
            <person name="Liu Y."/>
            <person name="Liu H."/>
            <person name="Wang H."/>
            <person name="Huang T."/>
            <person name="Liu B."/>
            <person name="Yang B."/>
            <person name="Yin L."/>
            <person name="Li B."/>
            <person name="Zhang Y."/>
            <person name="Zhang S."/>
            <person name="Jiang F."/>
            <person name="Zhang X."/>
            <person name="Ren Y."/>
            <person name="Wang B."/>
            <person name="Wang S."/>
            <person name="Lu Y."/>
            <person name="Wu K."/>
            <person name="Fan W."/>
            <person name="Wang G."/>
        </authorList>
    </citation>
    <scope>NUCLEOTIDE SEQUENCE</scope>
    <source>
        <strain evidence="2">12Hb</strain>
    </source>
</reference>
<dbReference type="AlphaFoldDB" id="A0A8S9XGY2"/>